<reference evidence="1 2" key="1">
    <citation type="journal article" date="2014" name="Int. J. Syst. Evol. Microbiol.">
        <title>Fulvimonas yonginensis sp. nov., isolated from greenhouse soil, and emended description of the genus Fulvimonas.</title>
        <authorList>
            <person name="Ahn J.H."/>
            <person name="Kim S.J."/>
            <person name="Weon H.Y."/>
            <person name="Hong S.B."/>
            <person name="Seok S.J."/>
            <person name="Kwon S.W."/>
        </authorList>
    </citation>
    <scope>NUCLEOTIDE SEQUENCE [LARGE SCALE GENOMIC DNA]</scope>
    <source>
        <strain evidence="1 2">KACC 16952</strain>
    </source>
</reference>
<protein>
    <submittedName>
        <fullName evidence="1">Uncharacterized protein</fullName>
    </submittedName>
</protein>
<dbReference type="Proteomes" id="UP001381174">
    <property type="component" value="Unassembled WGS sequence"/>
</dbReference>
<organism evidence="1 2">
    <name type="scientific">Fulvimonas yonginensis</name>
    <dbReference type="NCBI Taxonomy" id="1495200"/>
    <lineage>
        <taxon>Bacteria</taxon>
        <taxon>Pseudomonadati</taxon>
        <taxon>Pseudomonadota</taxon>
        <taxon>Gammaproteobacteria</taxon>
        <taxon>Lysobacterales</taxon>
        <taxon>Rhodanobacteraceae</taxon>
        <taxon>Fulvimonas</taxon>
    </lineage>
</organism>
<comment type="caution">
    <text evidence="1">The sequence shown here is derived from an EMBL/GenBank/DDBJ whole genome shotgun (WGS) entry which is preliminary data.</text>
</comment>
<evidence type="ECO:0000313" key="2">
    <source>
        <dbReference type="Proteomes" id="UP001381174"/>
    </source>
</evidence>
<gene>
    <name evidence="1" type="ORF">WAT24_13805</name>
</gene>
<proteinExistence type="predicted"/>
<sequence length="213" mass="22515">MGPYLMLAATAAAGTTPVAAPPDVAAPYREADWRGARRVALAGGGELRLLRSGKDVYVAVHGPARGYPSLCVGGPGRVDILHASAALGTVSYLHAGGAWRLQQPFAWQLRDQGGAQEAPAGVLAARRAAFFRQHGWLSTASVAGAPVRMFRIRLDATRQWLGVVFLDTATMHTSYWPASMGPACRNLPLVKGDAPAALDFDPASWSSLEDAVR</sequence>
<evidence type="ECO:0000313" key="1">
    <source>
        <dbReference type="EMBL" id="MEI7037839.1"/>
    </source>
</evidence>
<dbReference type="EMBL" id="JBBBNY010000012">
    <property type="protein sequence ID" value="MEI7037839.1"/>
    <property type="molecule type" value="Genomic_DNA"/>
</dbReference>
<accession>A0ABU8JEY2</accession>
<keyword evidence="2" id="KW-1185">Reference proteome</keyword>
<name>A0ABU8JEY2_9GAMM</name>
<dbReference type="RefSeq" id="WP_336808478.1">
    <property type="nucleotide sequence ID" value="NZ_JBBBNY010000012.1"/>
</dbReference>